<evidence type="ECO:0000256" key="3">
    <source>
        <dbReference type="ARBA" id="ARBA00022989"/>
    </source>
</evidence>
<evidence type="ECO:0000313" key="7">
    <source>
        <dbReference type="Proteomes" id="UP000038011"/>
    </source>
</evidence>
<gene>
    <name evidence="6" type="ORF">SU32_04720</name>
</gene>
<dbReference type="STRING" id="1514904.SU32_04720"/>
<evidence type="ECO:0000256" key="1">
    <source>
        <dbReference type="ARBA" id="ARBA00004141"/>
    </source>
</evidence>
<evidence type="ECO:0000313" key="6">
    <source>
        <dbReference type="EMBL" id="KPB02071.1"/>
    </source>
</evidence>
<reference evidence="6 7" key="1">
    <citation type="submission" date="2015-01" db="EMBL/GenBank/DDBJ databases">
        <title>Ahrensia donghaiensis sp. nov., a novel dimethylsulphoniopropionate-cleavage bacterium isolated from seawater and emended descriptions of the genus Ahrensia and Ahrensia kielensis.</title>
        <authorList>
            <person name="Liu J."/>
        </authorList>
    </citation>
    <scope>NUCLEOTIDE SEQUENCE [LARGE SCALE GENOMIC DNA]</scope>
    <source>
        <strain evidence="6 7">LZD062</strain>
    </source>
</reference>
<dbReference type="RefSeq" id="WP_053998197.1">
    <property type="nucleotide sequence ID" value="NZ_JXMU01000005.1"/>
</dbReference>
<accession>A0A0N0E885</accession>
<keyword evidence="3 5" id="KW-1133">Transmembrane helix</keyword>
<dbReference type="NCBIfam" id="NF009407">
    <property type="entry name" value="PRK12768.1"/>
    <property type="match status" value="1"/>
</dbReference>
<name>A0A0N0E885_9HYPH</name>
<feature type="transmembrane region" description="Helical" evidence="5">
    <location>
        <begin position="70"/>
        <end position="100"/>
    </location>
</feature>
<keyword evidence="7" id="KW-1185">Reference proteome</keyword>
<proteinExistence type="predicted"/>
<keyword evidence="4 5" id="KW-0472">Membrane</keyword>
<sequence>MLIVSAQKAVGEILDPKMRQVFWKTLGLTILALIIIWNLVTAGLETFAVPFISEWFASFSLPDWTGTMGLFAAIFAGLGLAVGLAFLIGPVSAVIAGLFLDDVAEHVESQDYPNDKAGTAMPLGRSIIMSVKFFGIVILGNMFALMLLLVPGVNLIAFFAVNGYLLGREYFEFAAMRHHDVETVRMLRSRYSGTIIMGGLMIACFLAIPIVNLLTPLFGAALMVHLHKAIASKAQITQ</sequence>
<dbReference type="Pfam" id="PF07264">
    <property type="entry name" value="EI24"/>
    <property type="match status" value="1"/>
</dbReference>
<dbReference type="PATRIC" id="fig|1514904.3.peg.2934"/>
<dbReference type="InterPro" id="IPR059112">
    <property type="entry name" value="CysZ/EI24"/>
</dbReference>
<comment type="subcellular location">
    <subcellularLocation>
        <location evidence="1">Membrane</location>
        <topology evidence="1">Multi-pass membrane protein</topology>
    </subcellularLocation>
</comment>
<dbReference type="OrthoDB" id="5421146at2"/>
<evidence type="ECO:0000256" key="2">
    <source>
        <dbReference type="ARBA" id="ARBA00022692"/>
    </source>
</evidence>
<evidence type="ECO:0000256" key="5">
    <source>
        <dbReference type="SAM" id="Phobius"/>
    </source>
</evidence>
<keyword evidence="2 5" id="KW-0812">Transmembrane</keyword>
<dbReference type="AlphaFoldDB" id="A0A0N0E885"/>
<organism evidence="6 7">
    <name type="scientific">Ahrensia marina</name>
    <dbReference type="NCBI Taxonomy" id="1514904"/>
    <lineage>
        <taxon>Bacteria</taxon>
        <taxon>Pseudomonadati</taxon>
        <taxon>Pseudomonadota</taxon>
        <taxon>Alphaproteobacteria</taxon>
        <taxon>Hyphomicrobiales</taxon>
        <taxon>Ahrensiaceae</taxon>
        <taxon>Ahrensia</taxon>
    </lineage>
</organism>
<dbReference type="EMBL" id="JXMU01000005">
    <property type="protein sequence ID" value="KPB02071.1"/>
    <property type="molecule type" value="Genomic_DNA"/>
</dbReference>
<comment type="caution">
    <text evidence="6">The sequence shown here is derived from an EMBL/GenBank/DDBJ whole genome shotgun (WGS) entry which is preliminary data.</text>
</comment>
<feature type="transmembrane region" description="Helical" evidence="5">
    <location>
        <begin position="195"/>
        <end position="224"/>
    </location>
</feature>
<evidence type="ECO:0000256" key="4">
    <source>
        <dbReference type="ARBA" id="ARBA00023136"/>
    </source>
</evidence>
<feature type="transmembrane region" description="Helical" evidence="5">
    <location>
        <begin position="21"/>
        <end position="40"/>
    </location>
</feature>
<feature type="transmembrane region" description="Helical" evidence="5">
    <location>
        <begin position="133"/>
        <end position="161"/>
    </location>
</feature>
<protein>
    <submittedName>
        <fullName evidence="6">CysZ-like protein</fullName>
    </submittedName>
</protein>
<dbReference type="Proteomes" id="UP000038011">
    <property type="component" value="Unassembled WGS sequence"/>
</dbReference>